<keyword evidence="4" id="KW-0804">Transcription</keyword>
<name>A0A0E0RGI3_ORYRU</name>
<evidence type="ECO:0000256" key="5">
    <source>
        <dbReference type="ARBA" id="ARBA00023242"/>
    </source>
</evidence>
<dbReference type="SUPFAM" id="SSF101941">
    <property type="entry name" value="NAC domain"/>
    <property type="match status" value="1"/>
</dbReference>
<comment type="subcellular location">
    <subcellularLocation>
        <location evidence="1">Nucleus</location>
    </subcellularLocation>
</comment>
<evidence type="ECO:0000256" key="2">
    <source>
        <dbReference type="ARBA" id="ARBA00023015"/>
    </source>
</evidence>
<dbReference type="Gene3D" id="2.170.150.80">
    <property type="entry name" value="NAC domain"/>
    <property type="match status" value="1"/>
</dbReference>
<protein>
    <recommendedName>
        <fullName evidence="7">NAC domain-containing protein</fullName>
    </recommendedName>
</protein>
<proteinExistence type="predicted"/>
<dbReference type="eggNOG" id="ENOG502RRP6">
    <property type="taxonomic scope" value="Eukaryota"/>
</dbReference>
<feature type="region of interest" description="Disordered" evidence="6">
    <location>
        <begin position="254"/>
        <end position="298"/>
    </location>
</feature>
<dbReference type="HOGENOM" id="CLU_049678_1_0_1"/>
<feature type="compositionally biased region" description="Pro residues" evidence="6">
    <location>
        <begin position="168"/>
        <end position="187"/>
    </location>
</feature>
<keyword evidence="3" id="KW-0238">DNA-binding</keyword>
<organism evidence="8 9">
    <name type="scientific">Oryza rufipogon</name>
    <name type="common">Brownbeard rice</name>
    <name type="synonym">Asian wild rice</name>
    <dbReference type="NCBI Taxonomy" id="4529"/>
    <lineage>
        <taxon>Eukaryota</taxon>
        <taxon>Viridiplantae</taxon>
        <taxon>Streptophyta</taxon>
        <taxon>Embryophyta</taxon>
        <taxon>Tracheophyta</taxon>
        <taxon>Spermatophyta</taxon>
        <taxon>Magnoliopsida</taxon>
        <taxon>Liliopsida</taxon>
        <taxon>Poales</taxon>
        <taxon>Poaceae</taxon>
        <taxon>BOP clade</taxon>
        <taxon>Oryzoideae</taxon>
        <taxon>Oryzeae</taxon>
        <taxon>Oryzinae</taxon>
        <taxon>Oryza</taxon>
    </lineage>
</organism>
<dbReference type="Proteomes" id="UP000008022">
    <property type="component" value="Unassembled WGS sequence"/>
</dbReference>
<sequence length="436" mass="47161">MASLDLLLKLGFRFNPSQEEVITYYLPRLIAGHPPKDTEGYIHRADVYGADEPRDLAGKYAPVARSPNGDRFFFTGCKRVKGKFSRSAGGGTWVSQSSKDLKNREGIKIGEVKNFRFKKGGNNTDWLMEEYHLCGKEAGGVVEPVVCRIYVSPRAAPDSVAHQESAALPPPQELVPPPQELAPPPYPAAQAAPQAPAPPRQVPVITQQQAPPQKRPAAPVAEPPCATKKMKGAVSAKPMAPQSSVTASAAPPRCAVAPSQHHPPFQTYPTDPFEPPAPAASVTQPSVPATPEQGPAYVPDPADIGMEMDELMSFLDSTPVDGILPSQLYEYDELAKELEDALQGGGEEDGNDNPPRCATPPPPRPASWPAMAPPPPPHPPILTFPKDPRRGRGGCDKQSQGGYRVLLKDMGDDQIDQQWLKVSLKDYHHLMKSCKL</sequence>
<feature type="compositionally biased region" description="Pro residues" evidence="6">
    <location>
        <begin position="357"/>
        <end position="382"/>
    </location>
</feature>
<feature type="compositionally biased region" description="Basic and acidic residues" evidence="6">
    <location>
        <begin position="386"/>
        <end position="395"/>
    </location>
</feature>
<feature type="domain" description="NAC" evidence="7">
    <location>
        <begin position="8"/>
        <end position="152"/>
    </location>
</feature>
<feature type="compositionally biased region" description="Low complexity" evidence="6">
    <location>
        <begin position="202"/>
        <end position="220"/>
    </location>
</feature>
<evidence type="ECO:0000259" key="7">
    <source>
        <dbReference type="PROSITE" id="PS51005"/>
    </source>
</evidence>
<dbReference type="Gramene" id="ORUFI12G10940.1">
    <property type="protein sequence ID" value="ORUFI12G10940.1"/>
    <property type="gene ID" value="ORUFI12G10940"/>
</dbReference>
<evidence type="ECO:0000256" key="1">
    <source>
        <dbReference type="ARBA" id="ARBA00004123"/>
    </source>
</evidence>
<dbReference type="GO" id="GO:0005634">
    <property type="term" value="C:nucleus"/>
    <property type="evidence" value="ECO:0007669"/>
    <property type="project" value="UniProtKB-SubCell"/>
</dbReference>
<dbReference type="Pfam" id="PF02365">
    <property type="entry name" value="NAM"/>
    <property type="match status" value="1"/>
</dbReference>
<keyword evidence="9" id="KW-1185">Reference proteome</keyword>
<dbReference type="PANTHER" id="PTHR31989">
    <property type="entry name" value="NAC DOMAIN-CONTAINING PROTEIN 82-RELATED"/>
    <property type="match status" value="1"/>
</dbReference>
<dbReference type="EnsemblPlants" id="ORUFI12G10940.1">
    <property type="protein sequence ID" value="ORUFI12G10940.1"/>
    <property type="gene ID" value="ORUFI12G10940"/>
</dbReference>
<evidence type="ECO:0000256" key="3">
    <source>
        <dbReference type="ARBA" id="ARBA00023125"/>
    </source>
</evidence>
<keyword evidence="5" id="KW-0539">Nucleus</keyword>
<dbReference type="PROSITE" id="PS51005">
    <property type="entry name" value="NAC"/>
    <property type="match status" value="1"/>
</dbReference>
<dbReference type="InterPro" id="IPR036093">
    <property type="entry name" value="NAC_dom_sf"/>
</dbReference>
<evidence type="ECO:0000256" key="6">
    <source>
        <dbReference type="SAM" id="MobiDB-lite"/>
    </source>
</evidence>
<dbReference type="GO" id="GO:0006355">
    <property type="term" value="P:regulation of DNA-templated transcription"/>
    <property type="evidence" value="ECO:0007669"/>
    <property type="project" value="InterPro"/>
</dbReference>
<evidence type="ECO:0000313" key="8">
    <source>
        <dbReference type="EnsemblPlants" id="ORUFI12G10940.1"/>
    </source>
</evidence>
<feature type="region of interest" description="Disordered" evidence="6">
    <location>
        <begin position="339"/>
        <end position="401"/>
    </location>
</feature>
<dbReference type="AlphaFoldDB" id="A0A0E0RGI3"/>
<evidence type="ECO:0000256" key="4">
    <source>
        <dbReference type="ARBA" id="ARBA00023163"/>
    </source>
</evidence>
<dbReference type="OMA" id="GGNNTDW"/>
<feature type="region of interest" description="Disordered" evidence="6">
    <location>
        <begin position="161"/>
        <end position="232"/>
    </location>
</feature>
<dbReference type="GO" id="GO:0003677">
    <property type="term" value="F:DNA binding"/>
    <property type="evidence" value="ECO:0007669"/>
    <property type="project" value="UniProtKB-KW"/>
</dbReference>
<keyword evidence="2" id="KW-0805">Transcription regulation</keyword>
<accession>A0A0E0RGI3</accession>
<evidence type="ECO:0000313" key="9">
    <source>
        <dbReference type="Proteomes" id="UP000008022"/>
    </source>
</evidence>
<reference evidence="8" key="2">
    <citation type="submission" date="2015-06" db="UniProtKB">
        <authorList>
            <consortium name="EnsemblPlants"/>
        </authorList>
    </citation>
    <scope>IDENTIFICATION</scope>
</reference>
<dbReference type="InterPro" id="IPR003441">
    <property type="entry name" value="NAC-dom"/>
</dbReference>
<reference evidence="9" key="1">
    <citation type="submission" date="2013-06" db="EMBL/GenBank/DDBJ databases">
        <authorList>
            <person name="Zhao Q."/>
        </authorList>
    </citation>
    <scope>NUCLEOTIDE SEQUENCE</scope>
    <source>
        <strain evidence="9">cv. W1943</strain>
    </source>
</reference>